<dbReference type="InterPro" id="IPR036188">
    <property type="entry name" value="FAD/NAD-bd_sf"/>
</dbReference>
<dbReference type="Proteomes" id="UP000243250">
    <property type="component" value="Unassembled WGS sequence"/>
</dbReference>
<sequence length="457" mass="50060">MTTTHEYDVVVVGAGTSGCYAAATIASEGLDVVIVERKTAEEAGHIACGDALKGANAFPDAIPKEQIEPAFTNTDVDHGRFEIPQEDSVLEIPVPGELAVIDRWEYGRLLIEGAEQRGVEFHYDTVVQDVTQDASGRVTGVRGKKKGEVVQYEADVTIDGAGALSLLQDKADLSDATFDTNVSYSQFCSAYREIVEVDEPVEWSDALVFKPAEVAAGYIWYFPRTETTINAGLGFQMTEQPMKLVEDLKQDLRARPEFENATVTDKLGAALPTRRPYDSAVAPGFMAVGDAAGHVNPTTGGGIAGAAYAGKYAGEQAVRAIEQGDVSESALWHYNERVMDHFGARYASLDVYNILSTAIDVDGLTGLLARVPGEKFAEALYSGTTSFGPRLIAQTAKESYGFWREIYQFYETKNAADDVMRHYERYPRRPSAMEGWQKERDRLMETVYDVTGAEPKY</sequence>
<dbReference type="SUPFAM" id="SSF51905">
    <property type="entry name" value="FAD/NAD(P)-binding domain"/>
    <property type="match status" value="1"/>
</dbReference>
<dbReference type="AlphaFoldDB" id="A0A1I6GJI7"/>
<dbReference type="PANTHER" id="PTHR42685:SF18">
    <property type="entry name" value="DIGERANYLGERANYLGLYCEROPHOSPHOLIPID REDUCTASE"/>
    <property type="match status" value="1"/>
</dbReference>
<dbReference type="EMBL" id="FOYS01000002">
    <property type="protein sequence ID" value="SFR42364.1"/>
    <property type="molecule type" value="Genomic_DNA"/>
</dbReference>
<dbReference type="Gene3D" id="3.50.50.60">
    <property type="entry name" value="FAD/NAD(P)-binding domain"/>
    <property type="match status" value="1"/>
</dbReference>
<accession>A0A1I6GJI7</accession>
<dbReference type="InterPro" id="IPR011777">
    <property type="entry name" value="Geranylgeranyl_Rdtase_fam"/>
</dbReference>
<dbReference type="PANTHER" id="PTHR42685">
    <property type="entry name" value="GERANYLGERANYL DIPHOSPHATE REDUCTASE"/>
    <property type="match status" value="1"/>
</dbReference>
<dbReference type="OrthoDB" id="192187at2157"/>
<proteinExistence type="predicted"/>
<dbReference type="GO" id="GO:0071949">
    <property type="term" value="F:FAD binding"/>
    <property type="evidence" value="ECO:0007669"/>
    <property type="project" value="InterPro"/>
</dbReference>
<dbReference type="GO" id="GO:0016628">
    <property type="term" value="F:oxidoreductase activity, acting on the CH-CH group of donors, NAD or NADP as acceptor"/>
    <property type="evidence" value="ECO:0007669"/>
    <property type="project" value="InterPro"/>
</dbReference>
<evidence type="ECO:0000313" key="2">
    <source>
        <dbReference type="EMBL" id="SFR42364.1"/>
    </source>
</evidence>
<protein>
    <submittedName>
        <fullName evidence="2">FAD binding domain-containing protein</fullName>
    </submittedName>
</protein>
<organism evidence="2 3">
    <name type="scientific">Halogeometricum limi</name>
    <dbReference type="NCBI Taxonomy" id="555875"/>
    <lineage>
        <taxon>Archaea</taxon>
        <taxon>Methanobacteriati</taxon>
        <taxon>Methanobacteriota</taxon>
        <taxon>Stenosarchaea group</taxon>
        <taxon>Halobacteria</taxon>
        <taxon>Halobacteriales</taxon>
        <taxon>Haloferacaceae</taxon>
        <taxon>Halogeometricum</taxon>
    </lineage>
</organism>
<dbReference type="Pfam" id="PF01494">
    <property type="entry name" value="FAD_binding_3"/>
    <property type="match status" value="1"/>
</dbReference>
<feature type="domain" description="FAD-binding" evidence="1">
    <location>
        <begin position="6"/>
        <end position="309"/>
    </location>
</feature>
<reference evidence="3" key="1">
    <citation type="submission" date="2016-10" db="EMBL/GenBank/DDBJ databases">
        <authorList>
            <person name="Varghese N."/>
            <person name="Submissions S."/>
        </authorList>
    </citation>
    <scope>NUCLEOTIDE SEQUENCE [LARGE SCALE GENOMIC DNA]</scope>
    <source>
        <strain evidence="3">CGMCC 1.8711</strain>
    </source>
</reference>
<keyword evidence="3" id="KW-1185">Reference proteome</keyword>
<dbReference type="InterPro" id="IPR050407">
    <property type="entry name" value="Geranylgeranyl_reductase"/>
</dbReference>
<gene>
    <name evidence="2" type="ORF">SAMN04488124_1142</name>
</gene>
<evidence type="ECO:0000259" key="1">
    <source>
        <dbReference type="Pfam" id="PF01494"/>
    </source>
</evidence>
<dbReference type="NCBIfam" id="TIGR02032">
    <property type="entry name" value="GG-red-SF"/>
    <property type="match status" value="1"/>
</dbReference>
<name>A0A1I6GJI7_9EURY</name>
<dbReference type="STRING" id="555875.SAMN04488124_1142"/>
<dbReference type="InterPro" id="IPR002938">
    <property type="entry name" value="FAD-bd"/>
</dbReference>
<evidence type="ECO:0000313" key="3">
    <source>
        <dbReference type="Proteomes" id="UP000243250"/>
    </source>
</evidence>